<organism evidence="2 3">
    <name type="scientific">Dillenia turbinata</name>
    <dbReference type="NCBI Taxonomy" id="194707"/>
    <lineage>
        <taxon>Eukaryota</taxon>
        <taxon>Viridiplantae</taxon>
        <taxon>Streptophyta</taxon>
        <taxon>Embryophyta</taxon>
        <taxon>Tracheophyta</taxon>
        <taxon>Spermatophyta</taxon>
        <taxon>Magnoliopsida</taxon>
        <taxon>eudicotyledons</taxon>
        <taxon>Gunneridae</taxon>
        <taxon>Pentapetalae</taxon>
        <taxon>Dilleniales</taxon>
        <taxon>Dilleniaceae</taxon>
        <taxon>Dillenia</taxon>
    </lineage>
</organism>
<protein>
    <submittedName>
        <fullName evidence="2">Uncharacterized protein</fullName>
    </submittedName>
</protein>
<feature type="compositionally biased region" description="Polar residues" evidence="1">
    <location>
        <begin position="349"/>
        <end position="359"/>
    </location>
</feature>
<feature type="compositionally biased region" description="Basic and acidic residues" evidence="1">
    <location>
        <begin position="178"/>
        <end position="204"/>
    </location>
</feature>
<feature type="region of interest" description="Disordered" evidence="1">
    <location>
        <begin position="178"/>
        <end position="207"/>
    </location>
</feature>
<feature type="region of interest" description="Disordered" evidence="1">
    <location>
        <begin position="347"/>
        <end position="377"/>
    </location>
</feature>
<reference evidence="2 3" key="1">
    <citation type="submission" date="2023-12" db="EMBL/GenBank/DDBJ databases">
        <title>A high-quality genome assembly for Dillenia turbinata (Dilleniales).</title>
        <authorList>
            <person name="Chanderbali A."/>
        </authorList>
    </citation>
    <scope>NUCLEOTIDE SEQUENCE [LARGE SCALE GENOMIC DNA]</scope>
    <source>
        <strain evidence="2">LSX21</strain>
        <tissue evidence="2">Leaf</tissue>
    </source>
</reference>
<feature type="non-terminal residue" evidence="2">
    <location>
        <position position="416"/>
    </location>
</feature>
<evidence type="ECO:0000256" key="1">
    <source>
        <dbReference type="SAM" id="MobiDB-lite"/>
    </source>
</evidence>
<comment type="caution">
    <text evidence="2">The sequence shown here is derived from an EMBL/GenBank/DDBJ whole genome shotgun (WGS) entry which is preliminary data.</text>
</comment>
<accession>A0AAN8UKY8</accession>
<evidence type="ECO:0000313" key="2">
    <source>
        <dbReference type="EMBL" id="KAK6915969.1"/>
    </source>
</evidence>
<proteinExistence type="predicted"/>
<name>A0AAN8UKY8_9MAGN</name>
<gene>
    <name evidence="2" type="ORF">RJ641_018830</name>
</gene>
<keyword evidence="3" id="KW-1185">Reference proteome</keyword>
<feature type="region of interest" description="Disordered" evidence="1">
    <location>
        <begin position="228"/>
        <end position="249"/>
    </location>
</feature>
<dbReference type="EMBL" id="JBAMMX010000024">
    <property type="protein sequence ID" value="KAK6915969.1"/>
    <property type="molecule type" value="Genomic_DNA"/>
</dbReference>
<evidence type="ECO:0000313" key="3">
    <source>
        <dbReference type="Proteomes" id="UP001370490"/>
    </source>
</evidence>
<dbReference type="Proteomes" id="UP001370490">
    <property type="component" value="Unassembled WGS sequence"/>
</dbReference>
<sequence>MHPLISCFPNFKIYHNQILDVPSVRSNQYTKQYLLGRIHLSIFMVEEKYRMKLDTAVEIWLRCLFNADEDKDLAKAMLESRRSTSKLNICLMEMVYFSNVLDGRDLELLRSWVISSDIPQYRSLDDTEYGSDSYASFLDSFDNLELKSLSHLKFHCLSYNTKSWILFFLTEAPLEPKGQKEWQHHKASKRLGEEHGNKSEHEINHNNGKGESILCQIFVTKETCKTANSAMSSQSKKNKPKGNATSKKCTTKDALEIPKKKSKKNAKVLVAAPSQSTEGSNCRTKNGIHFLEADSVRNNLIQLLASHKMSDEELRGNIATTEVRLVRPHLVSDMDPSLNSHKLQKETCKTANSAMASQSKKNKPKGNTASKKRATKDALEIPKKTQNLCYTLKGLDGNDMPKHWYGSLQEKILMFQ</sequence>
<feature type="compositionally biased region" description="Basic residues" evidence="1">
    <location>
        <begin position="360"/>
        <end position="374"/>
    </location>
</feature>
<dbReference type="AlphaFoldDB" id="A0AAN8UKY8"/>